<dbReference type="Proteomes" id="UP000019116">
    <property type="component" value="Chromosome 2B"/>
</dbReference>
<evidence type="ECO:0000313" key="3">
    <source>
        <dbReference type="Proteomes" id="UP000019116"/>
    </source>
</evidence>
<evidence type="ECO:0000313" key="2">
    <source>
        <dbReference type="EnsemblPlants" id="TraesCS2B02G519600.4"/>
    </source>
</evidence>
<dbReference type="InterPro" id="IPR006571">
    <property type="entry name" value="TLDc_dom"/>
</dbReference>
<dbReference type="SMART" id="SM00584">
    <property type="entry name" value="TLDc"/>
    <property type="match status" value="1"/>
</dbReference>
<evidence type="ECO:0000259" key="1">
    <source>
        <dbReference type="SMART" id="SM00584"/>
    </source>
</evidence>
<feature type="domain" description="TLDc" evidence="1">
    <location>
        <begin position="292"/>
        <end position="451"/>
    </location>
</feature>
<dbReference type="AlphaFoldDB" id="A0A3B6CGH0"/>
<dbReference type="PaxDb" id="4565-Traes_2DL_6196F8454.1"/>
<dbReference type="EnsemblPlants" id="TraesCS2B02G519600.4">
    <property type="protein sequence ID" value="TraesCS2B02G519600.4"/>
    <property type="gene ID" value="TraesCS2B02G519600"/>
</dbReference>
<reference evidence="2" key="2">
    <citation type="submission" date="2018-10" db="UniProtKB">
        <authorList>
            <consortium name="EnsemblPlants"/>
        </authorList>
    </citation>
    <scope>IDENTIFICATION</scope>
</reference>
<organism evidence="2">
    <name type="scientific">Triticum aestivum</name>
    <name type="common">Wheat</name>
    <dbReference type="NCBI Taxonomy" id="4565"/>
    <lineage>
        <taxon>Eukaryota</taxon>
        <taxon>Viridiplantae</taxon>
        <taxon>Streptophyta</taxon>
        <taxon>Embryophyta</taxon>
        <taxon>Tracheophyta</taxon>
        <taxon>Spermatophyta</taxon>
        <taxon>Magnoliopsida</taxon>
        <taxon>Liliopsida</taxon>
        <taxon>Poales</taxon>
        <taxon>Poaceae</taxon>
        <taxon>BOP clade</taxon>
        <taxon>Pooideae</taxon>
        <taxon>Triticodae</taxon>
        <taxon>Triticeae</taxon>
        <taxon>Triticinae</taxon>
        <taxon>Triticum</taxon>
    </lineage>
</organism>
<proteinExistence type="predicted"/>
<keyword evidence="3" id="KW-1185">Reference proteome</keyword>
<dbReference type="OrthoDB" id="289228at2759"/>
<dbReference type="Gramene" id="TraesCS2B02G519600.4">
    <property type="protein sequence ID" value="TraesCS2B02G519600.4"/>
    <property type="gene ID" value="TraesCS2B02G519600"/>
</dbReference>
<name>A0A3B6CGH0_WHEAT</name>
<accession>A0A3B6CGH0</accession>
<reference evidence="2" key="1">
    <citation type="submission" date="2018-08" db="EMBL/GenBank/DDBJ databases">
        <authorList>
            <person name="Rossello M."/>
        </authorList>
    </citation>
    <scope>NUCLEOTIDE SEQUENCE [LARGE SCALE GENOMIC DNA]</scope>
    <source>
        <strain evidence="2">cv. Chinese Spring</strain>
    </source>
</reference>
<protein>
    <recommendedName>
        <fullName evidence="1">TLDc domain-containing protein</fullName>
    </recommendedName>
</protein>
<dbReference type="Pfam" id="PF07534">
    <property type="entry name" value="TLD"/>
    <property type="match status" value="1"/>
</dbReference>
<gene>
    <name evidence="2" type="primary">LOC123046957</name>
</gene>
<sequence length="507" mass="54507">MGGSSSTASAPAEARELREQEALASAALSLPLLRAVFSRSPDLAATLSLPPASFRSAPPLETPAHFQDLLASLGPSIASLFFSRGASTDAGAGDWVAFLRGFNSCCARARASLPLAALLRVYAAACAAAGAPCGVQFRPDEDGGGDEEGGKVVGELAPGEIALLLSMCWVMAWSGLAPRVSGGEEGGKGEPVLHPDVSHLVLSALVSAGAVADDEDVWGWEVSAAGKGVSVQEFTSWVISTVPGLGNCLSRYVQDRFRSSEVDPTKESSVSTGNTTFDTSDAYLLTRGRAWSISLSVRNTLSEKFLPASVIGMDTEDLLYSDNVDAGQKWGLGVLTEDGFENKDTFYGSSGFLCATYPIFRMLLPSGKEKNIMYCHLHTQLKTYEATPKPLGLAFGGSIGNERVFIDEDFSKVTIRHHAVDKTYQHGSLIPNQGYLPVEASILDFEVWGLGGQTTKRQQDIFKKREDIFSGQRRKIDLAAFGNWEDSPEKMMMDMVSDPNRPRREER</sequence>